<keyword evidence="2" id="KW-1185">Reference proteome</keyword>
<name>A0AAE1K5Q3_PETCI</name>
<dbReference type="AlphaFoldDB" id="A0AAE1K5Q3"/>
<evidence type="ECO:0000313" key="1">
    <source>
        <dbReference type="EMBL" id="KAK3866286.1"/>
    </source>
</evidence>
<sequence length="72" mass="8483">MTPFQRQTIIIPQQDIIINNNKTDEIVMQDMDFTRLYSNVMDQGINYYQLDPVRHPLAPCIARIWIFPTANT</sequence>
<dbReference type="EMBL" id="JAWQEG010003425">
    <property type="protein sequence ID" value="KAK3866286.1"/>
    <property type="molecule type" value="Genomic_DNA"/>
</dbReference>
<comment type="caution">
    <text evidence="1">The sequence shown here is derived from an EMBL/GenBank/DDBJ whole genome shotgun (WGS) entry which is preliminary data.</text>
</comment>
<accession>A0AAE1K5Q3</accession>
<gene>
    <name evidence="1" type="ORF">Pcinc_028166</name>
</gene>
<organism evidence="1 2">
    <name type="scientific">Petrolisthes cinctipes</name>
    <name type="common">Flat porcelain crab</name>
    <dbReference type="NCBI Taxonomy" id="88211"/>
    <lineage>
        <taxon>Eukaryota</taxon>
        <taxon>Metazoa</taxon>
        <taxon>Ecdysozoa</taxon>
        <taxon>Arthropoda</taxon>
        <taxon>Crustacea</taxon>
        <taxon>Multicrustacea</taxon>
        <taxon>Malacostraca</taxon>
        <taxon>Eumalacostraca</taxon>
        <taxon>Eucarida</taxon>
        <taxon>Decapoda</taxon>
        <taxon>Pleocyemata</taxon>
        <taxon>Anomura</taxon>
        <taxon>Galatheoidea</taxon>
        <taxon>Porcellanidae</taxon>
        <taxon>Petrolisthes</taxon>
    </lineage>
</organism>
<protein>
    <submittedName>
        <fullName evidence="1">Uncharacterized protein</fullName>
    </submittedName>
</protein>
<dbReference type="Proteomes" id="UP001286313">
    <property type="component" value="Unassembled WGS sequence"/>
</dbReference>
<evidence type="ECO:0000313" key="2">
    <source>
        <dbReference type="Proteomes" id="UP001286313"/>
    </source>
</evidence>
<reference evidence="1" key="1">
    <citation type="submission" date="2023-10" db="EMBL/GenBank/DDBJ databases">
        <title>Genome assemblies of two species of porcelain crab, Petrolisthes cinctipes and Petrolisthes manimaculis (Anomura: Porcellanidae).</title>
        <authorList>
            <person name="Angst P."/>
        </authorList>
    </citation>
    <scope>NUCLEOTIDE SEQUENCE</scope>
    <source>
        <strain evidence="1">PB745_01</strain>
        <tissue evidence="1">Gill</tissue>
    </source>
</reference>
<proteinExistence type="predicted"/>